<evidence type="ECO:0000313" key="2">
    <source>
        <dbReference type="EMBL" id="MBB3061603.1"/>
    </source>
</evidence>
<comment type="caution">
    <text evidence="2">The sequence shown here is derived from an EMBL/GenBank/DDBJ whole genome shotgun (WGS) entry which is preliminary data.</text>
</comment>
<dbReference type="AlphaFoldDB" id="A0A7W4Z996"/>
<keyword evidence="3" id="KW-1185">Reference proteome</keyword>
<keyword evidence="2" id="KW-0238">DNA-binding</keyword>
<dbReference type="Gene3D" id="2.10.260.10">
    <property type="match status" value="1"/>
</dbReference>
<dbReference type="Proteomes" id="UP000535937">
    <property type="component" value="Unassembled WGS sequence"/>
</dbReference>
<accession>A0A7W4Z996</accession>
<dbReference type="Pfam" id="PF04014">
    <property type="entry name" value="MazE_antitoxin"/>
    <property type="match status" value="1"/>
</dbReference>
<evidence type="ECO:0000313" key="3">
    <source>
        <dbReference type="Proteomes" id="UP000535937"/>
    </source>
</evidence>
<dbReference type="GO" id="GO:0003677">
    <property type="term" value="F:DNA binding"/>
    <property type="evidence" value="ECO:0007669"/>
    <property type="project" value="UniProtKB-KW"/>
</dbReference>
<evidence type="ECO:0000259" key="1">
    <source>
        <dbReference type="Pfam" id="PF04014"/>
    </source>
</evidence>
<dbReference type="InterPro" id="IPR037914">
    <property type="entry name" value="SpoVT-AbrB_sf"/>
</dbReference>
<proteinExistence type="predicted"/>
<sequence>MPKVSAKRQITLPIEQCRLAGIGPGDEFESYVDNEGHITIVKKKAGAAKGILSGRKIDSRISDEASLESGLAS</sequence>
<organism evidence="2 3">
    <name type="scientific">Microbulbifer rhizosphaerae</name>
    <dbReference type="NCBI Taxonomy" id="1562603"/>
    <lineage>
        <taxon>Bacteria</taxon>
        <taxon>Pseudomonadati</taxon>
        <taxon>Pseudomonadota</taxon>
        <taxon>Gammaproteobacteria</taxon>
        <taxon>Cellvibrionales</taxon>
        <taxon>Microbulbiferaceae</taxon>
        <taxon>Microbulbifer</taxon>
    </lineage>
</organism>
<dbReference type="RefSeq" id="WP_183460169.1">
    <property type="nucleotide sequence ID" value="NZ_JACHWZ010000010.1"/>
</dbReference>
<gene>
    <name evidence="2" type="ORF">FHS09_002441</name>
</gene>
<dbReference type="InterPro" id="IPR007159">
    <property type="entry name" value="SpoVT-AbrB_dom"/>
</dbReference>
<dbReference type="SUPFAM" id="SSF89447">
    <property type="entry name" value="AbrB/MazE/MraZ-like"/>
    <property type="match status" value="1"/>
</dbReference>
<name>A0A7W4Z996_9GAMM</name>
<feature type="domain" description="SpoVT-AbrB" evidence="1">
    <location>
        <begin position="3"/>
        <end position="45"/>
    </location>
</feature>
<protein>
    <submittedName>
        <fullName evidence="2">Bifunctional DNA-binding transcriptional regulator/antitoxin component of YhaV-PrlF toxin-antitoxin module</fullName>
    </submittedName>
</protein>
<reference evidence="2 3" key="1">
    <citation type="submission" date="2020-08" db="EMBL/GenBank/DDBJ databases">
        <title>Genomic Encyclopedia of Type Strains, Phase III (KMG-III): the genomes of soil and plant-associated and newly described type strains.</title>
        <authorList>
            <person name="Whitman W."/>
        </authorList>
    </citation>
    <scope>NUCLEOTIDE SEQUENCE [LARGE SCALE GENOMIC DNA]</scope>
    <source>
        <strain evidence="2 3">CECT 8799</strain>
    </source>
</reference>
<dbReference type="EMBL" id="JACHWZ010000010">
    <property type="protein sequence ID" value="MBB3061603.1"/>
    <property type="molecule type" value="Genomic_DNA"/>
</dbReference>